<gene>
    <name evidence="1" type="ORF">SAMN05192553_102429</name>
</gene>
<protein>
    <submittedName>
        <fullName evidence="1">Uncharacterized conserved protein</fullName>
    </submittedName>
</protein>
<dbReference type="AlphaFoldDB" id="A0A1H6W255"/>
<dbReference type="Pfam" id="PF13557">
    <property type="entry name" value="Phenol_MetA_deg"/>
    <property type="match status" value="1"/>
</dbReference>
<dbReference type="STRING" id="1416801.SAMN05192553_102429"/>
<evidence type="ECO:0000313" key="1">
    <source>
        <dbReference type="EMBL" id="SEJ11019.1"/>
    </source>
</evidence>
<dbReference type="Proteomes" id="UP000199403">
    <property type="component" value="Unassembled WGS sequence"/>
</dbReference>
<reference evidence="2" key="1">
    <citation type="submission" date="2016-10" db="EMBL/GenBank/DDBJ databases">
        <authorList>
            <person name="Varghese N."/>
            <person name="Submissions S."/>
        </authorList>
    </citation>
    <scope>NUCLEOTIDE SEQUENCE [LARGE SCALE GENOMIC DNA]</scope>
    <source>
        <strain evidence="2">IBRC-M 10761</strain>
    </source>
</reference>
<proteinExistence type="predicted"/>
<name>A0A1H6W255_9BACT</name>
<dbReference type="OrthoDB" id="5450709at2"/>
<evidence type="ECO:0000313" key="2">
    <source>
        <dbReference type="Proteomes" id="UP000199403"/>
    </source>
</evidence>
<sequence>MGVVMRPAFSFLYLFKAIMNTKFACLLLLFGFLRSQELMAQACCSGGVPVGGTLGLGTADPKAVQFLLTYDHNVIRDLMDHESLLADDTRSRLTRSVLMELNYGLSERFALTMVLPFVRQERSIREYNNQIGFTRAQGLGDMVFLLKYRLLNPSNTPRSEWLVGAGPKLPTGRTDFTNNQGLTMVADMQPGSGSVDGMFWSFYQKSNVLLKYISLLGIVTYRASGKNRSYNQSQVYQFGNEFQANAGINYNLFVHWPMDVFVFGRYRSQTVDLVDGNTFPGSGGKWVYAIPGLSVHFNPDLSIRAWADFPLYRSLNGSQLTTSYKYSLSLFFNLSRKTKEPVFHLKLDEL</sequence>
<organism evidence="1 2">
    <name type="scientific">Cyclobacterium xiamenense</name>
    <dbReference type="NCBI Taxonomy" id="1297121"/>
    <lineage>
        <taxon>Bacteria</taxon>
        <taxon>Pseudomonadati</taxon>
        <taxon>Bacteroidota</taxon>
        <taxon>Cytophagia</taxon>
        <taxon>Cytophagales</taxon>
        <taxon>Cyclobacteriaceae</taxon>
        <taxon>Cyclobacterium</taxon>
    </lineage>
</organism>
<keyword evidence="2" id="KW-1185">Reference proteome</keyword>
<dbReference type="InterPro" id="IPR025737">
    <property type="entry name" value="FApF"/>
</dbReference>
<accession>A0A1H6W255</accession>
<dbReference type="EMBL" id="FNZH01000002">
    <property type="protein sequence ID" value="SEJ11019.1"/>
    <property type="molecule type" value="Genomic_DNA"/>
</dbReference>